<dbReference type="SUPFAM" id="SSF53254">
    <property type="entry name" value="Phosphoglycerate mutase-like"/>
    <property type="match status" value="1"/>
</dbReference>
<dbReference type="OrthoDB" id="7502553at2"/>
<sequence>MTTRLHLFSLAATTAVRKGCFPDDETLDERGVRETLACGLTEWLPADARLLCAPSALALATAALLPRPAQVEVALADMDYGRWHGQSLGDVASAEPDALAAWLQHPDAPAGGAACFSDVLQRVGAWLDQLAATEHASEIVALTHPMVIRAAILHALGAPAVAFTRIQVPPLCRFELRRAAHGWHWWPAR</sequence>
<reference evidence="1 2" key="1">
    <citation type="submission" date="2015-07" db="EMBL/GenBank/DDBJ databases">
        <title>Draft genome sequence of the Amantichitinum ursilacus IGB-41, a new chitin-degrading bacterium.</title>
        <authorList>
            <person name="Kirstahler P."/>
            <person name="Guenther M."/>
            <person name="Grumaz C."/>
            <person name="Rupp S."/>
            <person name="Zibek S."/>
            <person name="Sohn K."/>
        </authorList>
    </citation>
    <scope>NUCLEOTIDE SEQUENCE [LARGE SCALE GENOMIC DNA]</scope>
    <source>
        <strain evidence="1 2">IGB-41</strain>
    </source>
</reference>
<evidence type="ECO:0000313" key="1">
    <source>
        <dbReference type="EMBL" id="KPC52494.1"/>
    </source>
</evidence>
<name>A0A0N0GN46_9NEIS</name>
<gene>
    <name evidence="1" type="ORF">WG78_11635</name>
</gene>
<dbReference type="AlphaFoldDB" id="A0A0N0GN46"/>
<dbReference type="Pfam" id="PF00300">
    <property type="entry name" value="His_Phos_1"/>
    <property type="match status" value="1"/>
</dbReference>
<dbReference type="InterPro" id="IPR029033">
    <property type="entry name" value="His_PPase_superfam"/>
</dbReference>
<organism evidence="1 2">
    <name type="scientific">Amantichitinum ursilacus</name>
    <dbReference type="NCBI Taxonomy" id="857265"/>
    <lineage>
        <taxon>Bacteria</taxon>
        <taxon>Pseudomonadati</taxon>
        <taxon>Pseudomonadota</taxon>
        <taxon>Betaproteobacteria</taxon>
        <taxon>Neisseriales</taxon>
        <taxon>Chitinibacteraceae</taxon>
        <taxon>Amantichitinum</taxon>
    </lineage>
</organism>
<accession>A0A0N0GN46</accession>
<dbReference type="Proteomes" id="UP000037939">
    <property type="component" value="Unassembled WGS sequence"/>
</dbReference>
<dbReference type="PATRIC" id="fig|857265.3.peg.2391"/>
<evidence type="ECO:0000313" key="2">
    <source>
        <dbReference type="Proteomes" id="UP000037939"/>
    </source>
</evidence>
<keyword evidence="2" id="KW-1185">Reference proteome</keyword>
<dbReference type="InterPro" id="IPR013078">
    <property type="entry name" value="His_Pase_superF_clade-1"/>
</dbReference>
<proteinExistence type="predicted"/>
<dbReference type="RefSeq" id="WP_053937987.1">
    <property type="nucleotide sequence ID" value="NZ_LAQT01000009.1"/>
</dbReference>
<comment type="caution">
    <text evidence="1">The sequence shown here is derived from an EMBL/GenBank/DDBJ whole genome shotgun (WGS) entry which is preliminary data.</text>
</comment>
<protein>
    <submittedName>
        <fullName evidence="1">Bifunctional RNase H/acid phosphatase</fullName>
    </submittedName>
</protein>
<dbReference type="STRING" id="857265.WG78_11635"/>
<dbReference type="Gene3D" id="3.40.50.1240">
    <property type="entry name" value="Phosphoglycerate mutase-like"/>
    <property type="match status" value="1"/>
</dbReference>
<dbReference type="EMBL" id="LAQT01000009">
    <property type="protein sequence ID" value="KPC52494.1"/>
    <property type="molecule type" value="Genomic_DNA"/>
</dbReference>